<dbReference type="Proteomes" id="UP001152795">
    <property type="component" value="Unassembled WGS sequence"/>
</dbReference>
<sequence>MFVNSQKKLGFCPVKPASDESSSSAPSVTSQCRTQININVENASVPSQVQYVSVQIIVPRCPLKSNTPSEVPVARLTSVYVSSYHAYVTTPLTSSQQAKLERATRKKTPSAVAHIITKECPSVEMAIKRNILNGCNTSCEKVCRRQTRSSVLYSSGEQFEAMDDFNINKLWLEMKITQPFLIDLMNATTGNPVDIDNTTEEVKVNYCFIYSILMNMRRHELSLFQRINTVLLIEGGCGKQQPGGIARKIFQLLNVYKQQPGGG</sequence>
<dbReference type="AlphaFoldDB" id="A0A7D9I9A0"/>
<gene>
    <name evidence="1" type="ORF">PACLA_8A052520</name>
</gene>
<organism evidence="1 2">
    <name type="scientific">Paramuricea clavata</name>
    <name type="common">Red gorgonian</name>
    <name type="synonym">Violescent sea-whip</name>
    <dbReference type="NCBI Taxonomy" id="317549"/>
    <lineage>
        <taxon>Eukaryota</taxon>
        <taxon>Metazoa</taxon>
        <taxon>Cnidaria</taxon>
        <taxon>Anthozoa</taxon>
        <taxon>Octocorallia</taxon>
        <taxon>Malacalcyonacea</taxon>
        <taxon>Plexauridae</taxon>
        <taxon>Paramuricea</taxon>
    </lineage>
</organism>
<name>A0A7D9I9A0_PARCT</name>
<proteinExistence type="predicted"/>
<evidence type="ECO:0000313" key="2">
    <source>
        <dbReference type="Proteomes" id="UP001152795"/>
    </source>
</evidence>
<comment type="caution">
    <text evidence="1">The sequence shown here is derived from an EMBL/GenBank/DDBJ whole genome shotgun (WGS) entry which is preliminary data.</text>
</comment>
<protein>
    <submittedName>
        <fullName evidence="1">Uncharacterized protein</fullName>
    </submittedName>
</protein>
<dbReference type="EMBL" id="CACRXK020003893">
    <property type="protein sequence ID" value="CAB4000682.1"/>
    <property type="molecule type" value="Genomic_DNA"/>
</dbReference>
<dbReference type="OrthoDB" id="5979699at2759"/>
<accession>A0A7D9I9A0</accession>
<reference evidence="1" key="1">
    <citation type="submission" date="2020-04" db="EMBL/GenBank/DDBJ databases">
        <authorList>
            <person name="Alioto T."/>
            <person name="Alioto T."/>
            <person name="Gomez Garrido J."/>
        </authorList>
    </citation>
    <scope>NUCLEOTIDE SEQUENCE</scope>
    <source>
        <strain evidence="1">A484AB</strain>
    </source>
</reference>
<keyword evidence="2" id="KW-1185">Reference proteome</keyword>
<evidence type="ECO:0000313" key="1">
    <source>
        <dbReference type="EMBL" id="CAB4000682.1"/>
    </source>
</evidence>